<name>D3AP27_9FIRM</name>
<reference evidence="1 2" key="1">
    <citation type="submission" date="2010-01" db="EMBL/GenBank/DDBJ databases">
        <authorList>
            <person name="Weinstock G."/>
            <person name="Sodergren E."/>
            <person name="Clifton S."/>
            <person name="Fulton L."/>
            <person name="Fulton B."/>
            <person name="Courtney L."/>
            <person name="Fronick C."/>
            <person name="Harrison M."/>
            <person name="Strong C."/>
            <person name="Farmer C."/>
            <person name="Delahaunty K."/>
            <person name="Markovic C."/>
            <person name="Hall O."/>
            <person name="Minx P."/>
            <person name="Tomlinson C."/>
            <person name="Mitreva M."/>
            <person name="Nelson J."/>
            <person name="Hou S."/>
            <person name="Wollam A."/>
            <person name="Pepin K.H."/>
            <person name="Johnson M."/>
            <person name="Bhonagiri V."/>
            <person name="Nash W.E."/>
            <person name="Warren W."/>
            <person name="Chinwalla A."/>
            <person name="Mardis E.R."/>
            <person name="Wilson R.K."/>
        </authorList>
    </citation>
    <scope>NUCLEOTIDE SEQUENCE [LARGE SCALE GENOMIC DNA]</scope>
    <source>
        <strain evidence="1 2">DSM 13479</strain>
    </source>
</reference>
<accession>D3AP27</accession>
<sequence length="53" mass="6201">MISYSFLLILLILSSLNVLLQIRQLERQKKPLRDKISISHEAVILYIFESIIS</sequence>
<dbReference type="EMBL" id="ACIO01000553">
    <property type="protein sequence ID" value="EFC96432.1"/>
    <property type="molecule type" value="Genomic_DNA"/>
</dbReference>
<dbReference type="Proteomes" id="UP000004968">
    <property type="component" value="Unassembled WGS sequence"/>
</dbReference>
<organism evidence="1 2">
    <name type="scientific">Hungatella hathewayi DSM 13479</name>
    <dbReference type="NCBI Taxonomy" id="566550"/>
    <lineage>
        <taxon>Bacteria</taxon>
        <taxon>Bacillati</taxon>
        <taxon>Bacillota</taxon>
        <taxon>Clostridia</taxon>
        <taxon>Lachnospirales</taxon>
        <taxon>Lachnospiraceae</taxon>
        <taxon>Hungatella</taxon>
    </lineage>
</organism>
<comment type="caution">
    <text evidence="1">The sequence shown here is derived from an EMBL/GenBank/DDBJ whole genome shotgun (WGS) entry which is preliminary data.</text>
</comment>
<gene>
    <name evidence="1" type="ORF">CLOSTHATH_05378</name>
</gene>
<proteinExistence type="predicted"/>
<dbReference type="HOGENOM" id="CLU_3062323_0_0_9"/>
<evidence type="ECO:0000313" key="2">
    <source>
        <dbReference type="Proteomes" id="UP000004968"/>
    </source>
</evidence>
<protein>
    <submittedName>
        <fullName evidence="1">Uncharacterized protein</fullName>
    </submittedName>
</protein>
<dbReference type="AlphaFoldDB" id="D3AP27"/>
<evidence type="ECO:0000313" key="1">
    <source>
        <dbReference type="EMBL" id="EFC96432.1"/>
    </source>
</evidence>